<organism evidence="2 3">
    <name type="scientific">Lunasporangiospora selenospora</name>
    <dbReference type="NCBI Taxonomy" id="979761"/>
    <lineage>
        <taxon>Eukaryota</taxon>
        <taxon>Fungi</taxon>
        <taxon>Fungi incertae sedis</taxon>
        <taxon>Mucoromycota</taxon>
        <taxon>Mortierellomycotina</taxon>
        <taxon>Mortierellomycetes</taxon>
        <taxon>Mortierellales</taxon>
        <taxon>Mortierellaceae</taxon>
        <taxon>Lunasporangiospora</taxon>
    </lineage>
</organism>
<evidence type="ECO:0000313" key="3">
    <source>
        <dbReference type="Proteomes" id="UP000780801"/>
    </source>
</evidence>
<gene>
    <name evidence="2" type="ORF">BGW38_010006</name>
</gene>
<feature type="compositionally biased region" description="Polar residues" evidence="1">
    <location>
        <begin position="1"/>
        <end position="13"/>
    </location>
</feature>
<evidence type="ECO:0000256" key="1">
    <source>
        <dbReference type="SAM" id="MobiDB-lite"/>
    </source>
</evidence>
<feature type="non-terminal residue" evidence="2">
    <location>
        <position position="52"/>
    </location>
</feature>
<evidence type="ECO:0000313" key="2">
    <source>
        <dbReference type="EMBL" id="KAF9583220.1"/>
    </source>
</evidence>
<proteinExistence type="predicted"/>
<feature type="compositionally biased region" description="Basic and acidic residues" evidence="1">
    <location>
        <begin position="29"/>
        <end position="38"/>
    </location>
</feature>
<accession>A0A9P6FYV4</accession>
<comment type="caution">
    <text evidence="2">The sequence shown here is derived from an EMBL/GenBank/DDBJ whole genome shotgun (WGS) entry which is preliminary data.</text>
</comment>
<dbReference type="Proteomes" id="UP000780801">
    <property type="component" value="Unassembled WGS sequence"/>
</dbReference>
<protein>
    <submittedName>
        <fullName evidence="2">Uncharacterized protein</fullName>
    </submittedName>
</protein>
<dbReference type="AlphaFoldDB" id="A0A9P6FYV4"/>
<feature type="region of interest" description="Disordered" evidence="1">
    <location>
        <begin position="1"/>
        <end position="38"/>
    </location>
</feature>
<sequence>MPALSVSTSSPPTNRKKFIKPVSRHIKKPSFEDKQGRLEEIDDRTRELRRQL</sequence>
<keyword evidence="3" id="KW-1185">Reference proteome</keyword>
<name>A0A9P6FYV4_9FUNG</name>
<feature type="compositionally biased region" description="Basic residues" evidence="1">
    <location>
        <begin position="14"/>
        <end position="28"/>
    </location>
</feature>
<dbReference type="EMBL" id="JAABOA010000772">
    <property type="protein sequence ID" value="KAF9583220.1"/>
    <property type="molecule type" value="Genomic_DNA"/>
</dbReference>
<reference evidence="2" key="1">
    <citation type="journal article" date="2020" name="Fungal Divers.">
        <title>Resolving the Mortierellaceae phylogeny through synthesis of multi-gene phylogenetics and phylogenomics.</title>
        <authorList>
            <person name="Vandepol N."/>
            <person name="Liber J."/>
            <person name="Desiro A."/>
            <person name="Na H."/>
            <person name="Kennedy M."/>
            <person name="Barry K."/>
            <person name="Grigoriev I.V."/>
            <person name="Miller A.N."/>
            <person name="O'Donnell K."/>
            <person name="Stajich J.E."/>
            <person name="Bonito G."/>
        </authorList>
    </citation>
    <scope>NUCLEOTIDE SEQUENCE</scope>
    <source>
        <strain evidence="2">KOD1015</strain>
    </source>
</reference>